<evidence type="ECO:0000313" key="2">
    <source>
        <dbReference type="EMBL" id="KXJ91437.1"/>
    </source>
</evidence>
<name>A0A136J2P0_9PEZI</name>
<keyword evidence="3" id="KW-1185">Reference proteome</keyword>
<feature type="region of interest" description="Disordered" evidence="1">
    <location>
        <begin position="1"/>
        <end position="38"/>
    </location>
</feature>
<dbReference type="EMBL" id="KQ964250">
    <property type="protein sequence ID" value="KXJ91437.1"/>
    <property type="molecule type" value="Genomic_DNA"/>
</dbReference>
<proteinExistence type="predicted"/>
<feature type="compositionally biased region" description="Basic and acidic residues" evidence="1">
    <location>
        <begin position="116"/>
        <end position="144"/>
    </location>
</feature>
<evidence type="ECO:0000313" key="3">
    <source>
        <dbReference type="Proteomes" id="UP000070501"/>
    </source>
</evidence>
<feature type="compositionally biased region" description="Polar residues" evidence="1">
    <location>
        <begin position="11"/>
        <end position="30"/>
    </location>
</feature>
<dbReference type="OrthoDB" id="10494744at2759"/>
<dbReference type="Proteomes" id="UP000070501">
    <property type="component" value="Unassembled WGS sequence"/>
</dbReference>
<reference evidence="3" key="1">
    <citation type="submission" date="2016-02" db="EMBL/GenBank/DDBJ databases">
        <title>Draft genome sequence of Microdochium bolleyi, a fungal endophyte of beachgrass.</title>
        <authorList>
            <consortium name="DOE Joint Genome Institute"/>
            <person name="David A.S."/>
            <person name="May G."/>
            <person name="Haridas S."/>
            <person name="Lim J."/>
            <person name="Wang M."/>
            <person name="Labutti K."/>
            <person name="Lipzen A."/>
            <person name="Barry K."/>
            <person name="Grigoriev I.V."/>
        </authorList>
    </citation>
    <scope>NUCLEOTIDE SEQUENCE [LARGE SCALE GENOMIC DNA]</scope>
    <source>
        <strain evidence="3">J235TASD1</strain>
    </source>
</reference>
<feature type="compositionally biased region" description="Basic residues" evidence="1">
    <location>
        <begin position="1"/>
        <end position="10"/>
    </location>
</feature>
<evidence type="ECO:0000256" key="1">
    <source>
        <dbReference type="SAM" id="MobiDB-lite"/>
    </source>
</evidence>
<dbReference type="AlphaFoldDB" id="A0A136J2P0"/>
<gene>
    <name evidence="2" type="ORF">Micbo1qcDRAFT_225287</name>
</gene>
<accession>A0A136J2P0</accession>
<protein>
    <submittedName>
        <fullName evidence="2">Uncharacterized protein</fullName>
    </submittedName>
</protein>
<feature type="region of interest" description="Disordered" evidence="1">
    <location>
        <begin position="69"/>
        <end position="157"/>
    </location>
</feature>
<dbReference type="InParanoid" id="A0A136J2P0"/>
<organism evidence="2 3">
    <name type="scientific">Microdochium bolleyi</name>
    <dbReference type="NCBI Taxonomy" id="196109"/>
    <lineage>
        <taxon>Eukaryota</taxon>
        <taxon>Fungi</taxon>
        <taxon>Dikarya</taxon>
        <taxon>Ascomycota</taxon>
        <taxon>Pezizomycotina</taxon>
        <taxon>Sordariomycetes</taxon>
        <taxon>Xylariomycetidae</taxon>
        <taxon>Xylariales</taxon>
        <taxon>Microdochiaceae</taxon>
        <taxon>Microdochium</taxon>
    </lineage>
</organism>
<sequence length="181" mass="19770">MSAKHTKNNKKQGQASKSVQVPRQHWSQDPASLPQADGYHYTVDDYLSHQAHGGPYNNIASVGGAEYGMALYTGSDDGQSSVFPMQGSADEMQYDGDGLPMIDDVGYLTLSDEEQAESKASKKENKERKSKKSKGESSSKDKGSSKHKTGKCQDVVEDSPSLLDIDMLIRTLLSENMNEFA</sequence>